<comment type="caution">
    <text evidence="1">The sequence shown here is derived from an EMBL/GenBank/DDBJ whole genome shotgun (WGS) entry which is preliminary data.</text>
</comment>
<dbReference type="AlphaFoldDB" id="A0A367RF35"/>
<evidence type="ECO:0000313" key="2">
    <source>
        <dbReference type="Proteomes" id="UP000252085"/>
    </source>
</evidence>
<sequence length="59" mass="6877">MCFDVRSQDKVVIIFGADINLTPNAINEIQKSKYIKLKQRIDFGKFESFDFSPSFIFLL</sequence>
<reference evidence="1 2" key="1">
    <citation type="submission" date="2016-04" db="EMBL/GenBank/DDBJ databases">
        <authorList>
            <person name="Evans L.H."/>
            <person name="Alamgir A."/>
            <person name="Owens N."/>
            <person name="Weber N.D."/>
            <person name="Virtaneva K."/>
            <person name="Barbian K."/>
            <person name="Babar A."/>
            <person name="Rosenke K."/>
        </authorList>
    </citation>
    <scope>NUCLEOTIDE SEQUENCE [LARGE SCALE GENOMIC DNA]</scope>
    <source>
        <strain evidence="1">NIES-2108</strain>
    </source>
</reference>
<proteinExistence type="predicted"/>
<accession>A0A367RF35</accession>
<dbReference type="Proteomes" id="UP000252085">
    <property type="component" value="Unassembled WGS sequence"/>
</dbReference>
<gene>
    <name evidence="1" type="ORF">A6769_20015</name>
</gene>
<organism evidence="1 2">
    <name type="scientific">Nostoc punctiforme NIES-2108</name>
    <dbReference type="NCBI Taxonomy" id="1356359"/>
    <lineage>
        <taxon>Bacteria</taxon>
        <taxon>Bacillati</taxon>
        <taxon>Cyanobacteriota</taxon>
        <taxon>Cyanophyceae</taxon>
        <taxon>Nostocales</taxon>
        <taxon>Nostocaceae</taxon>
        <taxon>Nostoc</taxon>
    </lineage>
</organism>
<name>A0A367RF35_NOSPU</name>
<evidence type="ECO:0000313" key="1">
    <source>
        <dbReference type="EMBL" id="RCJ35045.1"/>
    </source>
</evidence>
<dbReference type="EMBL" id="LXQE01000153">
    <property type="protein sequence ID" value="RCJ35045.1"/>
    <property type="molecule type" value="Genomic_DNA"/>
</dbReference>
<protein>
    <submittedName>
        <fullName evidence="1">Uncharacterized protein</fullName>
    </submittedName>
</protein>